<evidence type="ECO:0000256" key="1">
    <source>
        <dbReference type="ARBA" id="ARBA00004442"/>
    </source>
</evidence>
<evidence type="ECO:0000259" key="5">
    <source>
        <dbReference type="PROSITE" id="PS51123"/>
    </source>
</evidence>
<keyword evidence="3" id="KW-0998">Cell outer membrane</keyword>
<comment type="subcellular location">
    <subcellularLocation>
        <location evidence="1">Cell outer membrane</location>
    </subcellularLocation>
</comment>
<proteinExistence type="predicted"/>
<name>A0A845V615_9GAMM</name>
<evidence type="ECO:0000313" key="6">
    <source>
        <dbReference type="EMBL" id="NDY96616.1"/>
    </source>
</evidence>
<comment type="caution">
    <text evidence="6">The sequence shown here is derived from an EMBL/GenBank/DDBJ whole genome shotgun (WGS) entry which is preliminary data.</text>
</comment>
<accession>A0A845V615</accession>
<gene>
    <name evidence="6" type="ORF">G3I74_12840</name>
</gene>
<dbReference type="Gene3D" id="3.30.1330.60">
    <property type="entry name" value="OmpA-like domain"/>
    <property type="match status" value="1"/>
</dbReference>
<dbReference type="InterPro" id="IPR006665">
    <property type="entry name" value="OmpA-like"/>
</dbReference>
<keyword evidence="7" id="KW-1185">Reference proteome</keyword>
<dbReference type="SUPFAM" id="SSF103088">
    <property type="entry name" value="OmpA-like"/>
    <property type="match status" value="1"/>
</dbReference>
<dbReference type="PANTHER" id="PTHR30329">
    <property type="entry name" value="STATOR ELEMENT OF FLAGELLAR MOTOR COMPLEX"/>
    <property type="match status" value="1"/>
</dbReference>
<dbReference type="PRINTS" id="PR01021">
    <property type="entry name" value="OMPADOMAIN"/>
</dbReference>
<dbReference type="InterPro" id="IPR050330">
    <property type="entry name" value="Bact_OuterMem_StrucFunc"/>
</dbReference>
<dbReference type="PRINTS" id="PR01023">
    <property type="entry name" value="NAFLGMOTY"/>
</dbReference>
<dbReference type="Pfam" id="PF00691">
    <property type="entry name" value="OmpA"/>
    <property type="match status" value="1"/>
</dbReference>
<reference evidence="6 7" key="1">
    <citation type="submission" date="2020-02" db="EMBL/GenBank/DDBJ databases">
        <authorList>
            <person name="Zhang X.-Y."/>
        </authorList>
    </citation>
    <scope>NUCLEOTIDE SEQUENCE [LARGE SCALE GENOMIC DNA]</scope>
    <source>
        <strain evidence="6 7">C33</strain>
    </source>
</reference>
<dbReference type="InterPro" id="IPR006664">
    <property type="entry name" value="OMP_bac"/>
</dbReference>
<dbReference type="AlphaFoldDB" id="A0A845V615"/>
<evidence type="ECO:0000256" key="4">
    <source>
        <dbReference type="PROSITE-ProRule" id="PRU00473"/>
    </source>
</evidence>
<dbReference type="Proteomes" id="UP000484885">
    <property type="component" value="Unassembled WGS sequence"/>
</dbReference>
<keyword evidence="2 4" id="KW-0472">Membrane</keyword>
<dbReference type="EMBL" id="JAAGSC010000043">
    <property type="protein sequence ID" value="NDY96616.1"/>
    <property type="molecule type" value="Genomic_DNA"/>
</dbReference>
<evidence type="ECO:0000256" key="3">
    <source>
        <dbReference type="ARBA" id="ARBA00023237"/>
    </source>
</evidence>
<dbReference type="PROSITE" id="PS51123">
    <property type="entry name" value="OMPA_2"/>
    <property type="match status" value="1"/>
</dbReference>
<protein>
    <submittedName>
        <fullName evidence="6">OmpA family protein</fullName>
    </submittedName>
</protein>
<evidence type="ECO:0000313" key="7">
    <source>
        <dbReference type="Proteomes" id="UP000484885"/>
    </source>
</evidence>
<evidence type="ECO:0000256" key="2">
    <source>
        <dbReference type="ARBA" id="ARBA00023136"/>
    </source>
</evidence>
<dbReference type="InterPro" id="IPR036737">
    <property type="entry name" value="OmpA-like_sf"/>
</dbReference>
<organism evidence="6 7">
    <name type="scientific">Wenzhouxiangella limi</name>
    <dbReference type="NCBI Taxonomy" id="2707351"/>
    <lineage>
        <taxon>Bacteria</taxon>
        <taxon>Pseudomonadati</taxon>
        <taxon>Pseudomonadota</taxon>
        <taxon>Gammaproteobacteria</taxon>
        <taxon>Chromatiales</taxon>
        <taxon>Wenzhouxiangellaceae</taxon>
        <taxon>Wenzhouxiangella</taxon>
    </lineage>
</organism>
<dbReference type="RefSeq" id="WP_164212002.1">
    <property type="nucleotide sequence ID" value="NZ_JAAGSC010000043.1"/>
</dbReference>
<feature type="domain" description="OmpA-like" evidence="5">
    <location>
        <begin position="99"/>
        <end position="216"/>
    </location>
</feature>
<dbReference type="CDD" id="cd07185">
    <property type="entry name" value="OmpA_C-like"/>
    <property type="match status" value="1"/>
</dbReference>
<dbReference type="PANTHER" id="PTHR30329:SF21">
    <property type="entry name" value="LIPOPROTEIN YIAD-RELATED"/>
    <property type="match status" value="1"/>
</dbReference>
<dbReference type="GO" id="GO:0009279">
    <property type="term" value="C:cell outer membrane"/>
    <property type="evidence" value="ECO:0007669"/>
    <property type="project" value="UniProtKB-SubCell"/>
</dbReference>
<sequence>MNTWPTASRWLIPALLIAALTACAVLEPPRREPPQTTAPERIDSLTVIASEADVATRRGALVEGENAVDAEAAGYFMDVFQARVRRDLSDTGIAIDYRERSVLITFPSQMGFESGSAQLTSEAARLIDRLAAVLREYRATLIVVSGHTDNVGDPDFNQRLSEQRARSVAQHLQDSGISHVRLLIRGFGSDRPVADNTSETGRARNRRVELMLELLVRDRPSQPEEPENA</sequence>